<dbReference type="InterPro" id="IPR037185">
    <property type="entry name" value="EmrE-like"/>
</dbReference>
<comment type="caution">
    <text evidence="4">The sequence shown here is derived from an EMBL/GenBank/DDBJ whole genome shotgun (WGS) entry which is preliminary data.</text>
</comment>
<dbReference type="InterPro" id="IPR000620">
    <property type="entry name" value="EamA_dom"/>
</dbReference>
<keyword evidence="2" id="KW-0812">Transmembrane</keyword>
<sequence>MSFLTARLGLVQICLAGVLCVATMALAYSLLYAGLRTTRSSAATVASLMEPVAASVAAAAVPGERLAAPAVAGVVLILVAVAGLG</sequence>
<protein>
    <submittedName>
        <fullName evidence="4">Drug/metabolite transporter (DMT)-like permease</fullName>
    </submittedName>
</protein>
<keyword evidence="5" id="KW-1185">Reference proteome</keyword>
<dbReference type="GO" id="GO:0016020">
    <property type="term" value="C:membrane"/>
    <property type="evidence" value="ECO:0007669"/>
    <property type="project" value="InterPro"/>
</dbReference>
<keyword evidence="2" id="KW-1133">Transmembrane helix</keyword>
<dbReference type="SUPFAM" id="SSF103481">
    <property type="entry name" value="Multidrug resistance efflux transporter EmrE"/>
    <property type="match status" value="1"/>
</dbReference>
<evidence type="ECO:0000256" key="1">
    <source>
        <dbReference type="ARBA" id="ARBA00007362"/>
    </source>
</evidence>
<gene>
    <name evidence="4" type="ORF">FHS12_004385</name>
</gene>
<keyword evidence="2" id="KW-0472">Membrane</keyword>
<organism evidence="4 5">
    <name type="scientific">Nocardioides albus</name>
    <dbReference type="NCBI Taxonomy" id="1841"/>
    <lineage>
        <taxon>Bacteria</taxon>
        <taxon>Bacillati</taxon>
        <taxon>Actinomycetota</taxon>
        <taxon>Actinomycetes</taxon>
        <taxon>Propionibacteriales</taxon>
        <taxon>Nocardioidaceae</taxon>
        <taxon>Nocardioides</taxon>
    </lineage>
</organism>
<dbReference type="Pfam" id="PF00892">
    <property type="entry name" value="EamA"/>
    <property type="match status" value="1"/>
</dbReference>
<accession>A0A7W5A8P8</accession>
<feature type="transmembrane region" description="Helical" evidence="2">
    <location>
        <begin position="6"/>
        <end position="30"/>
    </location>
</feature>
<comment type="similarity">
    <text evidence="1">Belongs to the EamA transporter family.</text>
</comment>
<dbReference type="EMBL" id="JACHXG010000010">
    <property type="protein sequence ID" value="MBB3091415.1"/>
    <property type="molecule type" value="Genomic_DNA"/>
</dbReference>
<dbReference type="AlphaFoldDB" id="A0A7W5A8P8"/>
<name>A0A7W5A8P8_9ACTN</name>
<dbReference type="RefSeq" id="WP_229788912.1">
    <property type="nucleotide sequence ID" value="NZ_BMQT01000011.1"/>
</dbReference>
<feature type="transmembrane region" description="Helical" evidence="2">
    <location>
        <begin position="66"/>
        <end position="84"/>
    </location>
</feature>
<evidence type="ECO:0000259" key="3">
    <source>
        <dbReference type="Pfam" id="PF00892"/>
    </source>
</evidence>
<dbReference type="Proteomes" id="UP000577707">
    <property type="component" value="Unassembled WGS sequence"/>
</dbReference>
<evidence type="ECO:0000256" key="2">
    <source>
        <dbReference type="SAM" id="Phobius"/>
    </source>
</evidence>
<evidence type="ECO:0000313" key="4">
    <source>
        <dbReference type="EMBL" id="MBB3091415.1"/>
    </source>
</evidence>
<feature type="domain" description="EamA" evidence="3">
    <location>
        <begin position="13"/>
        <end position="83"/>
    </location>
</feature>
<evidence type="ECO:0000313" key="5">
    <source>
        <dbReference type="Proteomes" id="UP000577707"/>
    </source>
</evidence>
<reference evidence="4 5" key="1">
    <citation type="submission" date="2020-08" db="EMBL/GenBank/DDBJ databases">
        <title>Genomic Encyclopedia of Type Strains, Phase III (KMG-III): the genomes of soil and plant-associated and newly described type strains.</title>
        <authorList>
            <person name="Whitman W."/>
        </authorList>
    </citation>
    <scope>NUCLEOTIDE SEQUENCE [LARGE SCALE GENOMIC DNA]</scope>
    <source>
        <strain evidence="4 5">CECT 3302</strain>
    </source>
</reference>
<proteinExistence type="inferred from homology"/>